<name>G0AI74_COLFT</name>
<feature type="transmembrane region" description="Helical" evidence="6">
    <location>
        <begin position="146"/>
        <end position="172"/>
    </location>
</feature>
<dbReference type="HOGENOM" id="CLU_051659_1_0_4"/>
<keyword evidence="5 6" id="KW-0472">Membrane</keyword>
<keyword evidence="2" id="KW-1003">Cell membrane</keyword>
<accession>G0AI74</accession>
<dbReference type="eggNOG" id="COG0392">
    <property type="taxonomic scope" value="Bacteria"/>
</dbReference>
<comment type="subcellular location">
    <subcellularLocation>
        <location evidence="1">Cell membrane</location>
        <topology evidence="1">Multi-pass membrane protein</topology>
    </subcellularLocation>
</comment>
<keyword evidence="4 6" id="KW-1133">Transmembrane helix</keyword>
<reference evidence="7 8" key="2">
    <citation type="journal article" date="2006" name="J. Microbiol. Methods">
        <title>Genomic flank-sequencing of plasposon insertion sites for rapid identification of functional genes.</title>
        <authorList>
            <person name="Leveau J.H."/>
            <person name="Gerards S."/>
            <person name="Fritsche K."/>
            <person name="Zondag G."/>
            <person name="van Veen J.A."/>
        </authorList>
    </citation>
    <scope>NUCLEOTIDE SEQUENCE [LARGE SCALE GENOMIC DNA]</scope>
    <source>
        <strain evidence="7 8">Ter331</strain>
    </source>
</reference>
<evidence type="ECO:0000256" key="1">
    <source>
        <dbReference type="ARBA" id="ARBA00004651"/>
    </source>
</evidence>
<reference evidence="7 8" key="5">
    <citation type="journal article" date="2011" name="ISME J.">
        <title>Dual transcriptional profiling of a bacterial/fungal confrontation: Collimonas fungivorans versus Aspergillus niger.</title>
        <authorList>
            <person name="Mela F."/>
            <person name="Fritsche K."/>
            <person name="de Boer W."/>
            <person name="van Veen J.A."/>
            <person name="de Graaff L.H."/>
            <person name="van den Berg M."/>
            <person name="Leveau J.H."/>
        </authorList>
    </citation>
    <scope>NUCLEOTIDE SEQUENCE [LARGE SCALE GENOMIC DNA]</scope>
    <source>
        <strain evidence="7 8">Ter331</strain>
    </source>
</reference>
<dbReference type="KEGG" id="cfu:CFU_0823"/>
<gene>
    <name evidence="7" type="ordered locus">CFU_0823</name>
</gene>
<reference evidence="8" key="6">
    <citation type="submission" date="2011-05" db="EMBL/GenBank/DDBJ databases">
        <title>Complete sequence of Collimonas fungivorans Ter331.</title>
        <authorList>
            <person name="Leveau J.H."/>
        </authorList>
    </citation>
    <scope>NUCLEOTIDE SEQUENCE [LARGE SCALE GENOMIC DNA]</scope>
    <source>
        <strain evidence="8">Ter331</strain>
    </source>
</reference>
<dbReference type="Pfam" id="PF03706">
    <property type="entry name" value="LPG_synthase_TM"/>
    <property type="match status" value="1"/>
</dbReference>
<proteinExistence type="predicted"/>
<reference evidence="7 8" key="4">
    <citation type="journal article" date="2010" name="Environ. Microbiol.">
        <title>The bacterial genus Collimonas: mycophagy, weathering and other adaptive solutions to life in oligotrophic soil environments.</title>
        <authorList>
            <person name="Leveau J.H."/>
            <person name="Uroz S."/>
            <person name="de Boer W."/>
        </authorList>
    </citation>
    <scope>NUCLEOTIDE SEQUENCE [LARGE SCALE GENOMIC DNA]</scope>
    <source>
        <strain evidence="7 8">Ter331</strain>
    </source>
</reference>
<feature type="transmembrane region" description="Helical" evidence="6">
    <location>
        <begin position="265"/>
        <end position="289"/>
    </location>
</feature>
<evidence type="ECO:0000313" key="7">
    <source>
        <dbReference type="EMBL" id="AEK60657.1"/>
    </source>
</evidence>
<dbReference type="AlphaFoldDB" id="G0AI74"/>
<dbReference type="GO" id="GO:0005886">
    <property type="term" value="C:plasma membrane"/>
    <property type="evidence" value="ECO:0007669"/>
    <property type="project" value="UniProtKB-SubCell"/>
</dbReference>
<organism evidence="7 8">
    <name type="scientific">Collimonas fungivorans (strain Ter331)</name>
    <dbReference type="NCBI Taxonomy" id="1005048"/>
    <lineage>
        <taxon>Bacteria</taxon>
        <taxon>Pseudomonadati</taxon>
        <taxon>Pseudomonadota</taxon>
        <taxon>Betaproteobacteria</taxon>
        <taxon>Burkholderiales</taxon>
        <taxon>Oxalobacteraceae</taxon>
        <taxon>Collimonas</taxon>
    </lineage>
</organism>
<reference evidence="7 8" key="3">
    <citation type="journal article" date="2008" name="FEMS Microbiol. Ecol.">
        <title>Identification and characterization of genes underlying chitinolysis in Collimonas fungivorans Ter331.</title>
        <authorList>
            <person name="Fritsche K."/>
            <person name="de Boer W."/>
            <person name="Gerards S."/>
            <person name="van den Berg M."/>
            <person name="van Veen J.A."/>
            <person name="Leveau J.H."/>
        </authorList>
    </citation>
    <scope>NUCLEOTIDE SEQUENCE [LARGE SCALE GENOMIC DNA]</scope>
    <source>
        <strain evidence="7 8">Ter331</strain>
    </source>
</reference>
<evidence type="ECO:0000256" key="4">
    <source>
        <dbReference type="ARBA" id="ARBA00022989"/>
    </source>
</evidence>
<dbReference type="EMBL" id="CP002745">
    <property type="protein sequence ID" value="AEK60657.1"/>
    <property type="molecule type" value="Genomic_DNA"/>
</dbReference>
<evidence type="ECO:0000256" key="5">
    <source>
        <dbReference type="ARBA" id="ARBA00023136"/>
    </source>
</evidence>
<evidence type="ECO:0000256" key="2">
    <source>
        <dbReference type="ARBA" id="ARBA00022475"/>
    </source>
</evidence>
<dbReference type="InterPro" id="IPR022791">
    <property type="entry name" value="L-PG_synthase/AglD"/>
</dbReference>
<feature type="transmembrane region" description="Helical" evidence="6">
    <location>
        <begin position="236"/>
        <end position="258"/>
    </location>
</feature>
<protein>
    <submittedName>
        <fullName evidence="7">Uncharacterized protein</fullName>
    </submittedName>
</protein>
<sequence>MDAANILGDTEYFHQPRSRQRLCPQGQTPMLKRIYRLLGLMIGLAAVIAFMGYTVKTLTIADISHYLTAPALGGILMAALLYATIIPVSAWAWKNMLADIGCPHSWHELSMIMGVTQMAKYLPGNVGQHIGRAAMSMTRGIAIQPFLLTVFSETLLALLAALIIGMAGAFFSQTGLASFTSANQAIFIPVLVGVLIAALLLYRPLMPRLLKRFAPAYGNSSLAGLLPHSNTLLKALAAYCLNYVMIGIGIFLMATVLLPATKHDFMLLLASFSLAWVAGFFTPGAPAGLGVREVIMLGMLSASYPGPSALLIIVAFRLATILGDSLCFLAGYAMLIFSRRAAHSS</sequence>
<dbReference type="STRING" id="1005048.CFU_0823"/>
<evidence type="ECO:0000256" key="3">
    <source>
        <dbReference type="ARBA" id="ARBA00022692"/>
    </source>
</evidence>
<feature type="transmembrane region" description="Helical" evidence="6">
    <location>
        <begin position="67"/>
        <end position="93"/>
    </location>
</feature>
<reference evidence="7 8" key="1">
    <citation type="journal article" date="2004" name="Environ. Microbiol.">
        <title>Phylogeny-function analysis of (meta)genomic libraries: screening for expression of ribosomal RNA genes by large-insert library fluorescent in situ hybridization (LIL-FISH).</title>
        <authorList>
            <person name="Leveau J.H."/>
            <person name="Gerards S."/>
            <person name="de Boer W."/>
            <person name="van Veen J.A."/>
        </authorList>
    </citation>
    <scope>NUCLEOTIDE SEQUENCE [LARGE SCALE GENOMIC DNA]</scope>
    <source>
        <strain evidence="7 8">Ter331</strain>
    </source>
</reference>
<dbReference type="Proteomes" id="UP000008392">
    <property type="component" value="Chromosome"/>
</dbReference>
<evidence type="ECO:0000313" key="8">
    <source>
        <dbReference type="Proteomes" id="UP000008392"/>
    </source>
</evidence>
<feature type="transmembrane region" description="Helical" evidence="6">
    <location>
        <begin position="184"/>
        <end position="202"/>
    </location>
</feature>
<feature type="transmembrane region" description="Helical" evidence="6">
    <location>
        <begin position="309"/>
        <end position="337"/>
    </location>
</feature>
<evidence type="ECO:0000256" key="6">
    <source>
        <dbReference type="SAM" id="Phobius"/>
    </source>
</evidence>
<feature type="transmembrane region" description="Helical" evidence="6">
    <location>
        <begin position="34"/>
        <end position="55"/>
    </location>
</feature>
<keyword evidence="8" id="KW-1185">Reference proteome</keyword>
<keyword evidence="3 6" id="KW-0812">Transmembrane</keyword>